<dbReference type="OrthoDB" id="127311at2"/>
<evidence type="ECO:0000256" key="8">
    <source>
        <dbReference type="ARBA" id="ARBA00023077"/>
    </source>
</evidence>
<keyword evidence="9 11" id="KW-0472">Membrane</keyword>
<dbReference type="HOGENOM" id="CLU_008287_15_1_6"/>
<dbReference type="InterPro" id="IPR012910">
    <property type="entry name" value="Plug_dom"/>
</dbReference>
<accession>B8KTF8</accession>
<evidence type="ECO:0000259" key="14">
    <source>
        <dbReference type="Pfam" id="PF00593"/>
    </source>
</evidence>
<comment type="subcellular location">
    <subcellularLocation>
        <location evidence="1 11">Cell outer membrane</location>
        <topology evidence="1 11">Multi-pass membrane protein</topology>
    </subcellularLocation>
</comment>
<reference evidence="17" key="1">
    <citation type="journal article" date="2013" name="BMC Microbiol.">
        <title>Taxonomy and evolution of bacteriochlorophyll a-containing members of the OM60/NOR5 clade of marine gammaproteobacteria: description of Luminiphilus syltensis gen. nov., sp. nov., reclassification of Haliea rubra as Pseudohaliea rubra gen. nov., comb. nov., and emendation of Chromatocurvus halotolerans.</title>
        <authorList>
            <person name="Spring S."/>
            <person name="Riedel T."/>
            <person name="Sproer C."/>
            <person name="Yan S."/>
            <person name="Harder J."/>
            <person name="Fuchs B.M."/>
        </authorList>
    </citation>
    <scope>NUCLEOTIDE SEQUENCE [LARGE SCALE GENOMIC DNA]</scope>
    <source>
        <strain evidence="17">NOR51-B</strain>
    </source>
</reference>
<dbReference type="InterPro" id="IPR000531">
    <property type="entry name" value="Beta-barrel_TonB"/>
</dbReference>
<keyword evidence="2 11" id="KW-0813">Transport</keyword>
<keyword evidence="6" id="KW-0408">Iron</keyword>
<evidence type="ECO:0008006" key="18">
    <source>
        <dbReference type="Google" id="ProtNLM"/>
    </source>
</evidence>
<evidence type="ECO:0000256" key="7">
    <source>
        <dbReference type="ARBA" id="ARBA00023065"/>
    </source>
</evidence>
<sequence length="841" mass="92365">MQNTCTLRRNALAIAVAAACITLPAAPKAQEDGSYTIEEVLVTATRRETSVQDIPYNISAISGESLDLLNAVNQNDVLRAMHGITVVDRGYRNGGTVNSIVIRGLNVDNGANGDIMLNAVPTVATYYDNTPLFANFLVKDIQRVEVLRGPQGTLYGSGSLGGTVRYIGNRPDPEAFDAELEVDYGQTSGSSGENIGIDAMVNIPLGDAFALRAAYSRIDDDGVIDYVNAYQLNEFREPLVNVNGDCVDPRAASDNAVLFNVGCFESVDDADDVEIDFYRLSLRGELTENLSIQLNYQAQSDEVGARRSTTLGDNNQPAGSELAFAYGDDDSGQVILEPSSRDVDMASLDVEWDLGFATFTSTTSTYDNEGVGESDNGGLWSSGGEVDGTSRDWNSLFYGGEWPRPIQRAERGYDDEAVIQEFRLVSNSSDSIIDWIGGVFYIDQDTSVYQLSHNPGMNLFKNACRNTGDPVCTTGGIYGGFWPRFYEGDLSEIDFEYVRDTKYEELAVYGELTFHLSESIRVTGGVRWFDNETVNDTILGFPLPPGSTSPMAPQSTDDDDDILFKLNASWDLNEDTMVYGTFSQGYRHGGAQAVPSLENGDPFGEPNAEAIRTFESDSVDNYEIGIKGGDPRLRYTASLFYVDWQDPQLNTVSSFYGFFLAANGDQASTSGVELELEGYLTDSLHYRLGYTYVSAELEKDFISPQTGGVVASEGAQLPGAPENTLSFNIDNRWSITGDMDLVTAFNAYYQSKTENFINQSSPENETFDDFWLLGATASLQTQSWQATLYVRNLTDEAAPTGSFPRSNWSFDTGTFENWYGNGNRQFIVQPRTIGLRLGYRF</sequence>
<evidence type="ECO:0000313" key="17">
    <source>
        <dbReference type="Proteomes" id="UP000004699"/>
    </source>
</evidence>
<name>B8KTF8_9GAMM</name>
<gene>
    <name evidence="16" type="ORF">NOR51B_2319</name>
</gene>
<feature type="domain" description="TonB-dependent receptor-like beta-barrel" evidence="14">
    <location>
        <begin position="286"/>
        <end position="793"/>
    </location>
</feature>
<feature type="domain" description="TonB-dependent receptor plug" evidence="15">
    <location>
        <begin position="51"/>
        <end position="163"/>
    </location>
</feature>
<dbReference type="GO" id="GO:0006826">
    <property type="term" value="P:iron ion transport"/>
    <property type="evidence" value="ECO:0007669"/>
    <property type="project" value="UniProtKB-KW"/>
</dbReference>
<evidence type="ECO:0000256" key="4">
    <source>
        <dbReference type="ARBA" id="ARBA00022496"/>
    </source>
</evidence>
<protein>
    <recommendedName>
        <fullName evidence="18">TonB-dependent receptor</fullName>
    </recommendedName>
</protein>
<evidence type="ECO:0000259" key="15">
    <source>
        <dbReference type="Pfam" id="PF07715"/>
    </source>
</evidence>
<evidence type="ECO:0000256" key="1">
    <source>
        <dbReference type="ARBA" id="ARBA00004571"/>
    </source>
</evidence>
<evidence type="ECO:0000256" key="6">
    <source>
        <dbReference type="ARBA" id="ARBA00023004"/>
    </source>
</evidence>
<dbReference type="EMBL" id="DS999411">
    <property type="protein sequence ID" value="EED36368.1"/>
    <property type="molecule type" value="Genomic_DNA"/>
</dbReference>
<dbReference type="RefSeq" id="WP_009021112.1">
    <property type="nucleotide sequence ID" value="NZ_DS999411.1"/>
</dbReference>
<evidence type="ECO:0000256" key="12">
    <source>
        <dbReference type="RuleBase" id="RU003357"/>
    </source>
</evidence>
<dbReference type="GO" id="GO:0009279">
    <property type="term" value="C:cell outer membrane"/>
    <property type="evidence" value="ECO:0007669"/>
    <property type="project" value="UniProtKB-SubCell"/>
</dbReference>
<proteinExistence type="inferred from homology"/>
<evidence type="ECO:0000256" key="3">
    <source>
        <dbReference type="ARBA" id="ARBA00022452"/>
    </source>
</evidence>
<evidence type="ECO:0000256" key="13">
    <source>
        <dbReference type="SAM" id="SignalP"/>
    </source>
</evidence>
<keyword evidence="17" id="KW-1185">Reference proteome</keyword>
<evidence type="ECO:0000256" key="10">
    <source>
        <dbReference type="ARBA" id="ARBA00023237"/>
    </source>
</evidence>
<dbReference type="Proteomes" id="UP000004699">
    <property type="component" value="Unassembled WGS sequence"/>
</dbReference>
<dbReference type="Pfam" id="PF07715">
    <property type="entry name" value="Plug"/>
    <property type="match status" value="1"/>
</dbReference>
<organism evidence="16 17">
    <name type="scientific">Luminiphilus syltensis NOR5-1B</name>
    <dbReference type="NCBI Taxonomy" id="565045"/>
    <lineage>
        <taxon>Bacteria</taxon>
        <taxon>Pseudomonadati</taxon>
        <taxon>Pseudomonadota</taxon>
        <taxon>Gammaproteobacteria</taxon>
        <taxon>Cellvibrionales</taxon>
        <taxon>Halieaceae</taxon>
        <taxon>Luminiphilus</taxon>
    </lineage>
</organism>
<dbReference type="PROSITE" id="PS52016">
    <property type="entry name" value="TONB_DEPENDENT_REC_3"/>
    <property type="match status" value="1"/>
</dbReference>
<dbReference type="STRING" id="565045.NOR51B_2319"/>
<dbReference type="SUPFAM" id="SSF56935">
    <property type="entry name" value="Porins"/>
    <property type="match status" value="1"/>
</dbReference>
<keyword evidence="3 11" id="KW-1134">Transmembrane beta strand</keyword>
<feature type="chain" id="PRO_5002876198" description="TonB-dependent receptor" evidence="13">
    <location>
        <begin position="26"/>
        <end position="841"/>
    </location>
</feature>
<dbReference type="PANTHER" id="PTHR32552">
    <property type="entry name" value="FERRICHROME IRON RECEPTOR-RELATED"/>
    <property type="match status" value="1"/>
</dbReference>
<keyword evidence="10 11" id="KW-0998">Cell outer membrane</keyword>
<evidence type="ECO:0000313" key="16">
    <source>
        <dbReference type="EMBL" id="EED36368.1"/>
    </source>
</evidence>
<dbReference type="InterPro" id="IPR039426">
    <property type="entry name" value="TonB-dep_rcpt-like"/>
</dbReference>
<keyword evidence="4" id="KW-0410">Iron transport</keyword>
<keyword evidence="7" id="KW-0406">Ion transport</keyword>
<evidence type="ECO:0000256" key="2">
    <source>
        <dbReference type="ARBA" id="ARBA00022448"/>
    </source>
</evidence>
<feature type="signal peptide" evidence="13">
    <location>
        <begin position="1"/>
        <end position="25"/>
    </location>
</feature>
<dbReference type="InterPro" id="IPR036942">
    <property type="entry name" value="Beta-barrel_TonB_sf"/>
</dbReference>
<dbReference type="AlphaFoldDB" id="B8KTF8"/>
<dbReference type="PANTHER" id="PTHR32552:SF81">
    <property type="entry name" value="TONB-DEPENDENT OUTER MEMBRANE RECEPTOR"/>
    <property type="match status" value="1"/>
</dbReference>
<dbReference type="eggNOG" id="COG4771">
    <property type="taxonomic scope" value="Bacteria"/>
</dbReference>
<evidence type="ECO:0000256" key="5">
    <source>
        <dbReference type="ARBA" id="ARBA00022692"/>
    </source>
</evidence>
<dbReference type="Pfam" id="PF00593">
    <property type="entry name" value="TonB_dep_Rec_b-barrel"/>
    <property type="match status" value="1"/>
</dbReference>
<dbReference type="Gene3D" id="2.40.170.20">
    <property type="entry name" value="TonB-dependent receptor, beta-barrel domain"/>
    <property type="match status" value="1"/>
</dbReference>
<keyword evidence="13" id="KW-0732">Signal</keyword>
<comment type="similarity">
    <text evidence="11 12">Belongs to the TonB-dependent receptor family.</text>
</comment>
<evidence type="ECO:0000256" key="11">
    <source>
        <dbReference type="PROSITE-ProRule" id="PRU01360"/>
    </source>
</evidence>
<keyword evidence="8 12" id="KW-0798">TonB box</keyword>
<keyword evidence="5 11" id="KW-0812">Transmembrane</keyword>
<evidence type="ECO:0000256" key="9">
    <source>
        <dbReference type="ARBA" id="ARBA00023136"/>
    </source>
</evidence>